<gene>
    <name evidence="1" type="ORF">UFOVP758_14</name>
</gene>
<organism evidence="1">
    <name type="scientific">uncultured Caudovirales phage</name>
    <dbReference type="NCBI Taxonomy" id="2100421"/>
    <lineage>
        <taxon>Viruses</taxon>
        <taxon>Duplodnaviria</taxon>
        <taxon>Heunggongvirae</taxon>
        <taxon>Uroviricota</taxon>
        <taxon>Caudoviricetes</taxon>
        <taxon>Peduoviridae</taxon>
        <taxon>Maltschvirus</taxon>
        <taxon>Maltschvirus maltsch</taxon>
    </lineage>
</organism>
<name>A0A6J7X430_9CAUD</name>
<reference evidence="1" key="1">
    <citation type="submission" date="2020-05" db="EMBL/GenBank/DDBJ databases">
        <authorList>
            <person name="Chiriac C."/>
            <person name="Salcher M."/>
            <person name="Ghai R."/>
            <person name="Kavagutti S V."/>
        </authorList>
    </citation>
    <scope>NUCLEOTIDE SEQUENCE</scope>
</reference>
<sequence length="799" mass="80150">MAIKIKRSSGNLAPTELAAGQLAYSEGSSNGGTLYYGEIGGTVREIGGRKIVDKVNGIEAGAQVNTVASVNSKTGTVVIATTDLSDFNSAVDARITSSKLTTELGYTPENAANKGQANGYASLDSSGLVPSSQLPSYVDDVLEYANLASLPGTGATGKIYVAIDTGKTYRWSGSAYVEISASPGSTDSVTEGSTNLYYTDTRARGALSASQNLSYNSSTGAFTGPDLSTYATGSQLSTLASSLATVATTGSYNDLTNKPSLFSGSYTDLTSKPTLFSGAYADLTGKPSLFSGSFADLSSKPTTLSGYGITDAFSGSYTDLSNKPTLFSGAYGDLTGKPTSITSFGITDGTAGQVLTTNGSGGFTFSNPTGGLANIVEDTTPQLGGDLDIQANKITTSTTNGDVKLQVGGTGDIVLHHNSAAGGYVRVGDGTNPGIITSKGAQDLLFLADPDNEAGQPALQLEVSTGNVVASAGPTGAVKLSHGSGSGVLLSGGGGSSYVGSDTGQDLTIVANILNASTGAVLTLKSGANGNLELHPVGTGSVIVGSGSAAPLITGNGAYALTLTANGQTTTGGPTAPICAGSSFIQVTNGTTSNLILGASGSSSASGGVVVLSTFGNVSLVSRNDGSTNNTGPVLNLRRTRNDVALSAMDGVYNNLTFTVRDNTLASSSYGRMLASYSTSGGHSFQFETSTNSFTASNRLLAVENLTLALGPTTGTQAQTVTTNHAGDLILNTNRGTDSGTIQIFAGANGSISITPNGSGSVILDGLTYPQADGTAGQLLKTNGSGVLSFTSDIDDGTF</sequence>
<accession>A0A6J7X430</accession>
<evidence type="ECO:0008006" key="2">
    <source>
        <dbReference type="Google" id="ProtNLM"/>
    </source>
</evidence>
<dbReference type="EMBL" id="LR798353">
    <property type="protein sequence ID" value="CAB5225744.1"/>
    <property type="molecule type" value="Genomic_DNA"/>
</dbReference>
<protein>
    <recommendedName>
        <fullName evidence="2">Major tropism determinant N-terminal domain-containing protein</fullName>
    </recommendedName>
</protein>
<proteinExistence type="predicted"/>
<evidence type="ECO:0000313" key="1">
    <source>
        <dbReference type="EMBL" id="CAB5225744.1"/>
    </source>
</evidence>